<evidence type="ECO:0000259" key="2">
    <source>
        <dbReference type="PROSITE" id="PS51782"/>
    </source>
</evidence>
<dbReference type="Proteomes" id="UP000663720">
    <property type="component" value="Chromosome"/>
</dbReference>
<evidence type="ECO:0000256" key="1">
    <source>
        <dbReference type="SAM" id="SignalP"/>
    </source>
</evidence>
<evidence type="ECO:0000313" key="3">
    <source>
        <dbReference type="EMBL" id="QTA78828.1"/>
    </source>
</evidence>
<dbReference type="Pfam" id="PF01464">
    <property type="entry name" value="SLT"/>
    <property type="match status" value="1"/>
</dbReference>
<dbReference type="Gene3D" id="1.10.530.10">
    <property type="match status" value="1"/>
</dbReference>
<dbReference type="InterPro" id="IPR018392">
    <property type="entry name" value="LysM"/>
</dbReference>
<dbReference type="InterPro" id="IPR023346">
    <property type="entry name" value="Lysozyme-like_dom_sf"/>
</dbReference>
<dbReference type="KEGG" id="dli:dnl_10680"/>
<evidence type="ECO:0000313" key="4">
    <source>
        <dbReference type="Proteomes" id="UP000663720"/>
    </source>
</evidence>
<dbReference type="InterPro" id="IPR036779">
    <property type="entry name" value="LysM_dom_sf"/>
</dbReference>
<dbReference type="SMART" id="SM00257">
    <property type="entry name" value="LysM"/>
    <property type="match status" value="4"/>
</dbReference>
<feature type="chain" id="PRO_5037515013" evidence="1">
    <location>
        <begin position="24"/>
        <end position="596"/>
    </location>
</feature>
<keyword evidence="4" id="KW-1185">Reference proteome</keyword>
<feature type="domain" description="LysM" evidence="2">
    <location>
        <begin position="430"/>
        <end position="474"/>
    </location>
</feature>
<dbReference type="InterPro" id="IPR008258">
    <property type="entry name" value="Transglycosylase_SLT_dom_1"/>
</dbReference>
<accession>A0A975B4W6</accession>
<name>A0A975B4W6_9BACT</name>
<dbReference type="SUPFAM" id="SSF54106">
    <property type="entry name" value="LysM domain"/>
    <property type="match status" value="3"/>
</dbReference>
<dbReference type="PROSITE" id="PS51257">
    <property type="entry name" value="PROKAR_LIPOPROTEIN"/>
    <property type="match status" value="1"/>
</dbReference>
<protein>
    <submittedName>
        <fullName evidence="3">LysM motif-containing protein</fullName>
    </submittedName>
</protein>
<feature type="domain" description="LysM" evidence="2">
    <location>
        <begin position="551"/>
        <end position="595"/>
    </location>
</feature>
<feature type="domain" description="LysM" evidence="2">
    <location>
        <begin position="495"/>
        <end position="538"/>
    </location>
</feature>
<reference evidence="3" key="1">
    <citation type="journal article" date="2021" name="Microb. Physiol.">
        <title>Proteogenomic Insights into the Physiology of Marine, Sulfate-Reducing, Filamentous Desulfonema limicola and Desulfonema magnum.</title>
        <authorList>
            <person name="Schnaars V."/>
            <person name="Wohlbrand L."/>
            <person name="Scheve S."/>
            <person name="Hinrichs C."/>
            <person name="Reinhardt R."/>
            <person name="Rabus R."/>
        </authorList>
    </citation>
    <scope>NUCLEOTIDE SEQUENCE</scope>
    <source>
        <strain evidence="3">5ac10</strain>
    </source>
</reference>
<feature type="signal peptide" evidence="1">
    <location>
        <begin position="1"/>
        <end position="23"/>
    </location>
</feature>
<dbReference type="CDD" id="cd16894">
    <property type="entry name" value="MltD-like"/>
    <property type="match status" value="1"/>
</dbReference>
<dbReference type="Gene3D" id="3.10.350.10">
    <property type="entry name" value="LysM domain"/>
    <property type="match status" value="3"/>
</dbReference>
<organism evidence="3 4">
    <name type="scientific">Desulfonema limicola</name>
    <dbReference type="NCBI Taxonomy" id="45656"/>
    <lineage>
        <taxon>Bacteria</taxon>
        <taxon>Pseudomonadati</taxon>
        <taxon>Thermodesulfobacteriota</taxon>
        <taxon>Desulfobacteria</taxon>
        <taxon>Desulfobacterales</taxon>
        <taxon>Desulfococcaceae</taxon>
        <taxon>Desulfonema</taxon>
    </lineage>
</organism>
<dbReference type="PANTHER" id="PTHR33734">
    <property type="entry name" value="LYSM DOMAIN-CONTAINING GPI-ANCHORED PROTEIN 2"/>
    <property type="match status" value="1"/>
</dbReference>
<dbReference type="SUPFAM" id="SSF53955">
    <property type="entry name" value="Lysozyme-like"/>
    <property type="match status" value="1"/>
</dbReference>
<gene>
    <name evidence="3" type="ORF">dnl_10680</name>
</gene>
<dbReference type="CDD" id="cd00118">
    <property type="entry name" value="LysM"/>
    <property type="match status" value="3"/>
</dbReference>
<keyword evidence="1" id="KW-0732">Signal</keyword>
<dbReference type="EMBL" id="CP061799">
    <property type="protein sequence ID" value="QTA78828.1"/>
    <property type="molecule type" value="Genomic_DNA"/>
</dbReference>
<dbReference type="PROSITE" id="PS51782">
    <property type="entry name" value="LYSM"/>
    <property type="match status" value="3"/>
</dbReference>
<dbReference type="AlphaFoldDB" id="A0A975B4W6"/>
<dbReference type="PANTHER" id="PTHR33734:SF22">
    <property type="entry name" value="MEMBRANE-BOUND LYTIC MUREIN TRANSGLYCOSYLASE D"/>
    <property type="match status" value="1"/>
</dbReference>
<dbReference type="GO" id="GO:0008932">
    <property type="term" value="F:lytic endotransglycosylase activity"/>
    <property type="evidence" value="ECO:0007669"/>
    <property type="project" value="TreeGrafter"/>
</dbReference>
<proteinExistence type="predicted"/>
<dbReference type="RefSeq" id="WP_207690644.1">
    <property type="nucleotide sequence ID" value="NZ_CP061799.1"/>
</dbReference>
<sequence>MKLHTAFLTFLLLNFLCGCTAILKDESLVSTAASEKSYSQVKKIKTIPDFRDNNDVSIEDLENNDHEDDLADADNENIEILPELNDALEFCDISQKFWEKGDSDKALNALDHAYSLLLKADTEESPDLTQQKEDLRFTISKRILEIYASRNTSIKGRHNEIPVILNDYVKKEIKNLSKGEFFKNAYKRAGKYRPAILEKLKKAGLPPELSWLPLIESGFTTNALSSARALGLWQFIPSTGYKFGLNRDMYVDERLDPDKSTTAAVSYLKELHRIFGDWATVLAAYNCGEGRVLKTIRSQNVNYLDNFWDLYEKLPRETANYVPRFFATLHMVNNPEKYGLNTIKIDSPLEYETVIVKKQLSLQDIARAINVDPDKLKELNPELRKKIIPKDSYSLKIPPGKDDMLTAKLDTIPVVSQPKPPKSSSQANYAYYRVKKGDSLSKIAKRYNTSVKTILSSNKMHKRHYIVAGNILKIPQTGKANYTGSKKSNHRYTTSTHIVKNGDSLWNIAQKYGTTTKIIHKFNKLPNNKLSIGQVLKIPGKGIKSSKKYLRTYKVKNGDVPIEIAKRHNMSLERLLKVNRLNQHSKIFPGQQLHVE</sequence>
<dbReference type="Pfam" id="PF01476">
    <property type="entry name" value="LysM"/>
    <property type="match status" value="3"/>
</dbReference>